<dbReference type="Proteomes" id="UP001066276">
    <property type="component" value="Chromosome 7"/>
</dbReference>
<gene>
    <name evidence="2" type="ORF">NDU88_010072</name>
</gene>
<feature type="region of interest" description="Disordered" evidence="1">
    <location>
        <begin position="23"/>
        <end position="56"/>
    </location>
</feature>
<protein>
    <submittedName>
        <fullName evidence="2">Uncharacterized protein</fullName>
    </submittedName>
</protein>
<proteinExistence type="predicted"/>
<organism evidence="2 3">
    <name type="scientific">Pleurodeles waltl</name>
    <name type="common">Iberian ribbed newt</name>
    <dbReference type="NCBI Taxonomy" id="8319"/>
    <lineage>
        <taxon>Eukaryota</taxon>
        <taxon>Metazoa</taxon>
        <taxon>Chordata</taxon>
        <taxon>Craniata</taxon>
        <taxon>Vertebrata</taxon>
        <taxon>Euteleostomi</taxon>
        <taxon>Amphibia</taxon>
        <taxon>Batrachia</taxon>
        <taxon>Caudata</taxon>
        <taxon>Salamandroidea</taxon>
        <taxon>Salamandridae</taxon>
        <taxon>Pleurodelinae</taxon>
        <taxon>Pleurodeles</taxon>
    </lineage>
</organism>
<evidence type="ECO:0000313" key="2">
    <source>
        <dbReference type="EMBL" id="KAJ1131739.1"/>
    </source>
</evidence>
<keyword evidence="3" id="KW-1185">Reference proteome</keyword>
<feature type="region of interest" description="Disordered" evidence="1">
    <location>
        <begin position="110"/>
        <end position="177"/>
    </location>
</feature>
<feature type="compositionally biased region" description="Gly residues" evidence="1">
    <location>
        <begin position="166"/>
        <end position="176"/>
    </location>
</feature>
<dbReference type="EMBL" id="JANPWB010000011">
    <property type="protein sequence ID" value="KAJ1131739.1"/>
    <property type="molecule type" value="Genomic_DNA"/>
</dbReference>
<comment type="caution">
    <text evidence="2">The sequence shown here is derived from an EMBL/GenBank/DDBJ whole genome shotgun (WGS) entry which is preliminary data.</text>
</comment>
<feature type="compositionally biased region" description="Basic and acidic residues" evidence="1">
    <location>
        <begin position="128"/>
        <end position="141"/>
    </location>
</feature>
<evidence type="ECO:0000313" key="3">
    <source>
        <dbReference type="Proteomes" id="UP001066276"/>
    </source>
</evidence>
<accession>A0AAV7PX04</accession>
<name>A0AAV7PX04_PLEWA</name>
<feature type="compositionally biased region" description="Gly residues" evidence="1">
    <location>
        <begin position="118"/>
        <end position="127"/>
    </location>
</feature>
<dbReference type="AlphaFoldDB" id="A0AAV7PX04"/>
<feature type="compositionally biased region" description="Basic and acidic residues" evidence="1">
    <location>
        <begin position="23"/>
        <end position="32"/>
    </location>
</feature>
<evidence type="ECO:0000256" key="1">
    <source>
        <dbReference type="SAM" id="MobiDB-lite"/>
    </source>
</evidence>
<sequence length="219" mass="23109">MHLADLRWAWGSCRRRVLQIEGRREARRERGRAPAVDPCRGSADGPPPSCRGGRHQVSGAALTREAQVRPGGLGALPARSSGLRCRAEAAAEVLPPEVPLLAGIKNWRHAEDQDPAGDPGGAPGGQGRKSEIGRGWKEKISGDIPRPPIPAATRGSPRAWRPGSGLPSGPGPGGARAGLLQNLDCELSSGGQHLGGNWISWVPGRTWLTLDPGRNDSRD</sequence>
<reference evidence="2" key="1">
    <citation type="journal article" date="2022" name="bioRxiv">
        <title>Sequencing and chromosome-scale assembly of the giantPleurodeles waltlgenome.</title>
        <authorList>
            <person name="Brown T."/>
            <person name="Elewa A."/>
            <person name="Iarovenko S."/>
            <person name="Subramanian E."/>
            <person name="Araus A.J."/>
            <person name="Petzold A."/>
            <person name="Susuki M."/>
            <person name="Suzuki K.-i.T."/>
            <person name="Hayashi T."/>
            <person name="Toyoda A."/>
            <person name="Oliveira C."/>
            <person name="Osipova E."/>
            <person name="Leigh N.D."/>
            <person name="Simon A."/>
            <person name="Yun M.H."/>
        </authorList>
    </citation>
    <scope>NUCLEOTIDE SEQUENCE</scope>
    <source>
        <strain evidence="2">20211129_DDA</strain>
        <tissue evidence="2">Liver</tissue>
    </source>
</reference>